<evidence type="ECO:0000256" key="3">
    <source>
        <dbReference type="ARBA" id="ARBA00022989"/>
    </source>
</evidence>
<dbReference type="OrthoDB" id="5240734at2"/>
<name>C6E0L7_GEOSM</name>
<reference evidence="6" key="1">
    <citation type="submission" date="2009-07" db="EMBL/GenBank/DDBJ databases">
        <title>Complete sequence of Geobacter sp. M21.</title>
        <authorList>
            <consortium name="US DOE Joint Genome Institute"/>
            <person name="Lucas S."/>
            <person name="Copeland A."/>
            <person name="Lapidus A."/>
            <person name="Glavina del Rio T."/>
            <person name="Dalin E."/>
            <person name="Tice H."/>
            <person name="Bruce D."/>
            <person name="Goodwin L."/>
            <person name="Pitluck S."/>
            <person name="Saunders E."/>
            <person name="Brettin T."/>
            <person name="Detter J.C."/>
            <person name="Han C."/>
            <person name="Larimer F."/>
            <person name="Land M."/>
            <person name="Hauser L."/>
            <person name="Kyrpides N."/>
            <person name="Ovchinnikova G."/>
            <person name="Lovley D."/>
        </authorList>
    </citation>
    <scope>NUCLEOTIDE SEQUENCE [LARGE SCALE GENOMIC DNA]</scope>
    <source>
        <strain evidence="6">M21</strain>
    </source>
</reference>
<dbReference type="STRING" id="443144.GM21_2602"/>
<sequence>MNATWLKYLPRFIRAKLDGRLGLQAIMSNTGWLVADKVLRMVVGLSAGVWVARYLGPEQFGLFNYALAFVAIFSGVASLGLNGVVVRDLVRQFENTNATLGTAFLLQFLGGLLSLAFAVIAINIIRPDDLLVRNMVVVLGVVMVFKSTEVIKYWFESKVQSRYTVWVENSAFLLFVAVKISLILADAPLMGFAWTYCAEGMLVAIGLTLVYISRGGQLSAWRLYYPCARSLLKDSWPLLLSGTLVLVNMSIDKIMLGQLSNERDVGLYSVANAFVSFWYFIPVAIIGSVAPKLIKTHTADLVGYDNLAKKIYKYFGGGAVIVAVIISLFANHLVAFLYGANFKEAGAILAVSIWAIVFVFQVSFRGRLLVIEGEQVYITLLIFLGTLSNIVLNVLLIPSNGAIGAAIAYTLSWGMSAVIFPVIFKKTRHHAMWSLGLNWEVNSCLRGK</sequence>
<dbReference type="PANTHER" id="PTHR43424:SF1">
    <property type="entry name" value="LOCUS PUTATIVE PROTEIN 1-RELATED"/>
    <property type="match status" value="1"/>
</dbReference>
<keyword evidence="3 5" id="KW-1133">Transmembrane helix</keyword>
<keyword evidence="2 5" id="KW-0812">Transmembrane</keyword>
<dbReference type="HOGENOM" id="CLU_022017_6_3_7"/>
<dbReference type="Pfam" id="PF01943">
    <property type="entry name" value="Polysacc_synt"/>
    <property type="match status" value="1"/>
</dbReference>
<feature type="transmembrane region" description="Helical" evidence="5">
    <location>
        <begin position="234"/>
        <end position="251"/>
    </location>
</feature>
<keyword evidence="4 5" id="KW-0472">Membrane</keyword>
<feature type="transmembrane region" description="Helical" evidence="5">
    <location>
        <begin position="62"/>
        <end position="86"/>
    </location>
</feature>
<accession>C6E0L7</accession>
<dbReference type="InterPro" id="IPR052556">
    <property type="entry name" value="PolySynth_Transporter"/>
</dbReference>
<evidence type="ECO:0000256" key="5">
    <source>
        <dbReference type="SAM" id="Phobius"/>
    </source>
</evidence>
<feature type="transmembrane region" description="Helical" evidence="5">
    <location>
        <begin position="345"/>
        <end position="364"/>
    </location>
</feature>
<comment type="subcellular location">
    <subcellularLocation>
        <location evidence="1">Membrane</location>
        <topology evidence="1">Multi-pass membrane protein</topology>
    </subcellularLocation>
</comment>
<dbReference type="KEGG" id="gem:GM21_2602"/>
<feature type="transmembrane region" description="Helical" evidence="5">
    <location>
        <begin position="271"/>
        <end position="294"/>
    </location>
</feature>
<dbReference type="InterPro" id="IPR002797">
    <property type="entry name" value="Polysacc_synth"/>
</dbReference>
<dbReference type="PANTHER" id="PTHR43424">
    <property type="entry name" value="LOCUS PUTATIVE PROTEIN 1-RELATED"/>
    <property type="match status" value="1"/>
</dbReference>
<dbReference type="CDD" id="cd13128">
    <property type="entry name" value="MATE_Wzx_like"/>
    <property type="match status" value="1"/>
</dbReference>
<protein>
    <submittedName>
        <fullName evidence="6">Polysaccharide biosynthesis protein</fullName>
    </submittedName>
</protein>
<feature type="transmembrane region" description="Helical" evidence="5">
    <location>
        <begin position="163"/>
        <end position="185"/>
    </location>
</feature>
<evidence type="ECO:0000256" key="1">
    <source>
        <dbReference type="ARBA" id="ARBA00004141"/>
    </source>
</evidence>
<feature type="transmembrane region" description="Helical" evidence="5">
    <location>
        <begin position="403"/>
        <end position="424"/>
    </location>
</feature>
<dbReference type="AlphaFoldDB" id="C6E0L7"/>
<feature type="transmembrane region" description="Helical" evidence="5">
    <location>
        <begin position="191"/>
        <end position="213"/>
    </location>
</feature>
<feature type="transmembrane region" description="Helical" evidence="5">
    <location>
        <begin position="314"/>
        <end position="339"/>
    </location>
</feature>
<evidence type="ECO:0000313" key="6">
    <source>
        <dbReference type="EMBL" id="ACT18641.1"/>
    </source>
</evidence>
<dbReference type="GO" id="GO:0016020">
    <property type="term" value="C:membrane"/>
    <property type="evidence" value="ECO:0007669"/>
    <property type="project" value="UniProtKB-SubCell"/>
</dbReference>
<feature type="transmembrane region" description="Helical" evidence="5">
    <location>
        <begin position="98"/>
        <end position="125"/>
    </location>
</feature>
<dbReference type="EMBL" id="CP001661">
    <property type="protein sequence ID" value="ACT18641.1"/>
    <property type="molecule type" value="Genomic_DNA"/>
</dbReference>
<feature type="transmembrane region" description="Helical" evidence="5">
    <location>
        <begin position="376"/>
        <end position="397"/>
    </location>
</feature>
<organism evidence="6">
    <name type="scientific">Geobacter sp. (strain M21)</name>
    <dbReference type="NCBI Taxonomy" id="443144"/>
    <lineage>
        <taxon>Bacteria</taxon>
        <taxon>Pseudomonadati</taxon>
        <taxon>Thermodesulfobacteriota</taxon>
        <taxon>Desulfuromonadia</taxon>
        <taxon>Geobacterales</taxon>
        <taxon>Geobacteraceae</taxon>
        <taxon>Geobacter</taxon>
    </lineage>
</organism>
<evidence type="ECO:0000256" key="4">
    <source>
        <dbReference type="ARBA" id="ARBA00023136"/>
    </source>
</evidence>
<feature type="transmembrane region" description="Helical" evidence="5">
    <location>
        <begin position="131"/>
        <end position="151"/>
    </location>
</feature>
<evidence type="ECO:0000256" key="2">
    <source>
        <dbReference type="ARBA" id="ARBA00022692"/>
    </source>
</evidence>
<gene>
    <name evidence="6" type="ordered locus">GM21_2602</name>
</gene>
<dbReference type="eggNOG" id="COG2244">
    <property type="taxonomic scope" value="Bacteria"/>
</dbReference>
<proteinExistence type="predicted"/>